<gene>
    <name evidence="3" type="ORF">FA14DRAFT_156809</name>
</gene>
<protein>
    <submittedName>
        <fullName evidence="3">Uncharacterized protein</fullName>
    </submittedName>
</protein>
<dbReference type="RefSeq" id="XP_025354447.1">
    <property type="nucleotide sequence ID" value="XM_025497858.1"/>
</dbReference>
<keyword evidence="2" id="KW-0732">Signal</keyword>
<dbReference type="AlphaFoldDB" id="A0A316VF94"/>
<feature type="compositionally biased region" description="Gly residues" evidence="1">
    <location>
        <begin position="93"/>
        <end position="105"/>
    </location>
</feature>
<proteinExistence type="predicted"/>
<dbReference type="InParanoid" id="A0A316VF94"/>
<dbReference type="EMBL" id="KZ819604">
    <property type="protein sequence ID" value="PWN34145.1"/>
    <property type="molecule type" value="Genomic_DNA"/>
</dbReference>
<dbReference type="GeneID" id="37019639"/>
<accession>A0A316VF94</accession>
<evidence type="ECO:0000256" key="2">
    <source>
        <dbReference type="SAM" id="SignalP"/>
    </source>
</evidence>
<evidence type="ECO:0000256" key="1">
    <source>
        <dbReference type="SAM" id="MobiDB-lite"/>
    </source>
</evidence>
<evidence type="ECO:0000313" key="4">
    <source>
        <dbReference type="Proteomes" id="UP000245771"/>
    </source>
</evidence>
<feature type="compositionally biased region" description="Basic residues" evidence="1">
    <location>
        <begin position="67"/>
        <end position="81"/>
    </location>
</feature>
<sequence>MKLTFVFAAVAFCVGSTSVLASPTIGLAAEKRDMSTTGVTIMAANLVERRDVNDESAGQAQEVGLVKRGRHKHGRHGRGRKGGMMMGPPPGAMAGGGGMGGGMAGGMPDMSAGQ</sequence>
<organism evidence="3 4">
    <name type="scientific">Meira miltonrushii</name>
    <dbReference type="NCBI Taxonomy" id="1280837"/>
    <lineage>
        <taxon>Eukaryota</taxon>
        <taxon>Fungi</taxon>
        <taxon>Dikarya</taxon>
        <taxon>Basidiomycota</taxon>
        <taxon>Ustilaginomycotina</taxon>
        <taxon>Exobasidiomycetes</taxon>
        <taxon>Exobasidiales</taxon>
        <taxon>Brachybasidiaceae</taxon>
        <taxon>Meira</taxon>
    </lineage>
</organism>
<feature type="region of interest" description="Disordered" evidence="1">
    <location>
        <begin position="52"/>
        <end position="114"/>
    </location>
</feature>
<name>A0A316VF94_9BASI</name>
<evidence type="ECO:0000313" key="3">
    <source>
        <dbReference type="EMBL" id="PWN34145.1"/>
    </source>
</evidence>
<feature type="signal peptide" evidence="2">
    <location>
        <begin position="1"/>
        <end position="21"/>
    </location>
</feature>
<keyword evidence="4" id="KW-1185">Reference proteome</keyword>
<dbReference type="Proteomes" id="UP000245771">
    <property type="component" value="Unassembled WGS sequence"/>
</dbReference>
<feature type="chain" id="PRO_5016462257" evidence="2">
    <location>
        <begin position="22"/>
        <end position="114"/>
    </location>
</feature>
<reference evidence="3 4" key="1">
    <citation type="journal article" date="2018" name="Mol. Biol. Evol.">
        <title>Broad Genomic Sampling Reveals a Smut Pathogenic Ancestry of the Fungal Clade Ustilaginomycotina.</title>
        <authorList>
            <person name="Kijpornyongpan T."/>
            <person name="Mondo S.J."/>
            <person name="Barry K."/>
            <person name="Sandor L."/>
            <person name="Lee J."/>
            <person name="Lipzen A."/>
            <person name="Pangilinan J."/>
            <person name="LaButti K."/>
            <person name="Hainaut M."/>
            <person name="Henrissat B."/>
            <person name="Grigoriev I.V."/>
            <person name="Spatafora J.W."/>
            <person name="Aime M.C."/>
        </authorList>
    </citation>
    <scope>NUCLEOTIDE SEQUENCE [LARGE SCALE GENOMIC DNA]</scope>
    <source>
        <strain evidence="3 4">MCA 3882</strain>
    </source>
</reference>